<organism evidence="2 3">
    <name type="scientific">Penicillium desertorum</name>
    <dbReference type="NCBI Taxonomy" id="1303715"/>
    <lineage>
        <taxon>Eukaryota</taxon>
        <taxon>Fungi</taxon>
        <taxon>Dikarya</taxon>
        <taxon>Ascomycota</taxon>
        <taxon>Pezizomycotina</taxon>
        <taxon>Eurotiomycetes</taxon>
        <taxon>Eurotiomycetidae</taxon>
        <taxon>Eurotiales</taxon>
        <taxon>Aspergillaceae</taxon>
        <taxon>Penicillium</taxon>
    </lineage>
</organism>
<evidence type="ECO:0000313" key="3">
    <source>
        <dbReference type="Proteomes" id="UP001147760"/>
    </source>
</evidence>
<dbReference type="Gene3D" id="3.30.420.10">
    <property type="entry name" value="Ribonuclease H-like superfamily/Ribonuclease H"/>
    <property type="match status" value="1"/>
</dbReference>
<reference evidence="2" key="2">
    <citation type="journal article" date="2023" name="IMA Fungus">
        <title>Comparative genomic study of the Penicillium genus elucidates a diverse pangenome and 15 lateral gene transfer events.</title>
        <authorList>
            <person name="Petersen C."/>
            <person name="Sorensen T."/>
            <person name="Nielsen M.R."/>
            <person name="Sondergaard T.E."/>
            <person name="Sorensen J.L."/>
            <person name="Fitzpatrick D.A."/>
            <person name="Frisvad J.C."/>
            <person name="Nielsen K.L."/>
        </authorList>
    </citation>
    <scope>NUCLEOTIDE SEQUENCE</scope>
    <source>
        <strain evidence="2">IBT 17660</strain>
    </source>
</reference>
<evidence type="ECO:0000259" key="1">
    <source>
        <dbReference type="Pfam" id="PF13358"/>
    </source>
</evidence>
<dbReference type="InterPro" id="IPR047655">
    <property type="entry name" value="Transpos_IS630-like"/>
</dbReference>
<gene>
    <name evidence="2" type="ORF">N7530_002431</name>
</gene>
<keyword evidence="3" id="KW-1185">Reference proteome</keyword>
<name>A0A9W9X3Y8_9EURO</name>
<dbReference type="PANTHER" id="PTHR46564:SF1">
    <property type="entry name" value="TRANSPOSASE"/>
    <property type="match status" value="1"/>
</dbReference>
<dbReference type="GO" id="GO:0003676">
    <property type="term" value="F:nucleic acid binding"/>
    <property type="evidence" value="ECO:0007669"/>
    <property type="project" value="InterPro"/>
</dbReference>
<dbReference type="InterPro" id="IPR038717">
    <property type="entry name" value="Tc1-like_DDE_dom"/>
</dbReference>
<dbReference type="Pfam" id="PF13358">
    <property type="entry name" value="DDE_3"/>
    <property type="match status" value="1"/>
</dbReference>
<dbReference type="OrthoDB" id="5379619at2759"/>
<dbReference type="InterPro" id="IPR009057">
    <property type="entry name" value="Homeodomain-like_sf"/>
</dbReference>
<proteinExistence type="predicted"/>
<dbReference type="SUPFAM" id="SSF53098">
    <property type="entry name" value="Ribonuclease H-like"/>
    <property type="match status" value="1"/>
</dbReference>
<dbReference type="EMBL" id="JAPWDO010000002">
    <property type="protein sequence ID" value="KAJ5483185.1"/>
    <property type="molecule type" value="Genomic_DNA"/>
</dbReference>
<dbReference type="InterPro" id="IPR036397">
    <property type="entry name" value="RNaseH_sf"/>
</dbReference>
<comment type="caution">
    <text evidence="2">The sequence shown here is derived from an EMBL/GenBank/DDBJ whole genome shotgun (WGS) entry which is preliminary data.</text>
</comment>
<reference evidence="2" key="1">
    <citation type="submission" date="2022-12" db="EMBL/GenBank/DDBJ databases">
        <authorList>
            <person name="Petersen C."/>
        </authorList>
    </citation>
    <scope>NUCLEOTIDE SEQUENCE</scope>
    <source>
        <strain evidence="2">IBT 17660</strain>
    </source>
</reference>
<dbReference type="AlphaFoldDB" id="A0A9W9X3Y8"/>
<dbReference type="InterPro" id="IPR012337">
    <property type="entry name" value="RNaseH-like_sf"/>
</dbReference>
<sequence>MAPNLAVSKHELIYDMIHSGELSVSEMAEAAGCNKSTIQRISSNIRIFGSVKAPPNKGGRPRNITPVMLEALCEHLLEKPTLYLDEMAVFCGTNSLFSRRNRVSVVPLGPKSYHLVYVDESGCDKRIGFRRTGWSPLGIAPVQVSKFHRDQRYQILPAYAQDGIVLSRVFRGSTDASVFEDFIEQLLQHCGKWPEPKSVLVMDNASFHHSDRIEEMCSEAGVKLVYLPPYSPDLNPIEEFFAELKAFIRRNWQSYEGNPDQGFDTFLEWCVDVVGARGKSAEGHFRHAGLAIEEI</sequence>
<feature type="domain" description="Tc1-like transposase DDE" evidence="1">
    <location>
        <begin position="115"/>
        <end position="251"/>
    </location>
</feature>
<dbReference type="NCBIfam" id="NF033545">
    <property type="entry name" value="transpos_IS630"/>
    <property type="match status" value="1"/>
</dbReference>
<dbReference type="PANTHER" id="PTHR46564">
    <property type="entry name" value="TRANSPOSASE"/>
    <property type="match status" value="1"/>
</dbReference>
<accession>A0A9W9X3Y8</accession>
<protein>
    <recommendedName>
        <fullName evidence="1">Tc1-like transposase DDE domain-containing protein</fullName>
    </recommendedName>
</protein>
<evidence type="ECO:0000313" key="2">
    <source>
        <dbReference type="EMBL" id="KAJ5483185.1"/>
    </source>
</evidence>
<dbReference type="SUPFAM" id="SSF46689">
    <property type="entry name" value="Homeodomain-like"/>
    <property type="match status" value="1"/>
</dbReference>
<dbReference type="Proteomes" id="UP001147760">
    <property type="component" value="Unassembled WGS sequence"/>
</dbReference>